<feature type="non-terminal residue" evidence="8">
    <location>
        <position position="1874"/>
    </location>
</feature>
<dbReference type="PROSITE" id="PS51194">
    <property type="entry name" value="HELICASE_CTER"/>
    <property type="match status" value="1"/>
</dbReference>
<dbReference type="InterPro" id="IPR011545">
    <property type="entry name" value="DEAD/DEAH_box_helicase_dom"/>
</dbReference>
<dbReference type="EC" id="5.6.2.4" evidence="5"/>
<dbReference type="SUPFAM" id="SSF52540">
    <property type="entry name" value="P-loop containing nucleoside triphosphate hydrolases"/>
    <property type="match status" value="1"/>
</dbReference>
<keyword evidence="2" id="KW-0547">Nucleotide-binding</keyword>
<keyword evidence="3" id="KW-0067">ATP-binding</keyword>
<dbReference type="Proteomes" id="UP000249056">
    <property type="component" value="Unassembled WGS sequence"/>
</dbReference>
<dbReference type="InterPro" id="IPR027417">
    <property type="entry name" value="P-loop_NTPase"/>
</dbReference>
<dbReference type="SMART" id="SM00490">
    <property type="entry name" value="HELICc"/>
    <property type="match status" value="1"/>
</dbReference>
<accession>A0A395IGL1</accession>
<name>A0A395IGL1_9HELO</name>
<dbReference type="GO" id="GO:0000724">
    <property type="term" value="P:double-strand break repair via homologous recombination"/>
    <property type="evidence" value="ECO:0007669"/>
    <property type="project" value="TreeGrafter"/>
</dbReference>
<dbReference type="GO" id="GO:0003676">
    <property type="term" value="F:nucleic acid binding"/>
    <property type="evidence" value="ECO:0007669"/>
    <property type="project" value="InterPro"/>
</dbReference>
<sequence>MHRHVATHNRKASEHKTTPLWQECLLQTHSTAQNLVDYFQVVASRVESHDESGDEVPLTQLERDSIDKIEQNVLDLKKDLFKEAGVVRDIKESRPERIPWLHDVTKFPFHLVNLQDEEIWASYKLPSKKELDGEHLEAEDPQLRANILNEFYAGASGKADGFRYHKNASTLVKYFLIGKQLLVYYYRVVYSEDGFFTATQPDQKLPRDIIEPTSAQIRAMDAIMEALDMEDAEESELALKRAIRRLYLALICHSIGSVPFKSPVLSFCATKSRMIYGRGLWEEPGNFNSYLSALTWTAQLILFDFVCFQEQEDEDQIPILLTTLCKKFFQQLAETPFGYILQWRLYLFKVSKASITKHQARWSLDRQIVGYRGVELSMEQISDLVLSEFQQAHSLLYDELLFGMPDLITMVSWRMKDDLDSEDFGDSWLSHSHNSEFLEGADLRLFRHIKTNSKLRTTFFKADQGGGLILCPKAMKIYEVQAQEFLKRLLVLCHISPGPPLREPELLSITWRNMERQRHIYIWEKLVMIYTQYHKGQQQSGAYKNNIRFLPKAIGNLLLTYIAYVIPLRQIFLRQENPTALISPYLWSNLQGHVWVDGIISTCLRKACKRAQVSILHTSNWRQFAASITKEKFTTREQANFDLEHTPGEFIEDESDLRALAEFSNHSFQTFNVAYAGTTNLTMNTMLHRGFRASASWHSFFRFAFVLQGKRASSPSDALVLQAAKRSRFRQRQGYSEEDLLQVAQRLFSSVPFQFRQPGQRRGVLTTFGTTFHEQVILILGTGSGKTLIPMLSASLADASTTIMIIPMVALRIDMIKRFNAVGIPSVVWSVECRETPPLVIVSAEAVCNDSFLEYAQGLVFRQKLDRIIMDECHLTITTSEYRSCMTQVGWFIRQIRTQSVWLSATLPPVMEELFIEQNKLVSPQIVRESTNRSNLQYLVSYGDGVPSLMEKARELIEVCWPDPNIFDQSCDKIIIYCRTRDVASAVAELMDCPLYTSESGTIREKGEIIQRWLSNPHQPVIAATSALGIGFDYPHIRWVIHLDAPERVTAFSQESGRAGRDGRKASSIILLDSAWRPQRDTSLPPDQATMQLYLTQQYCSRGVLSQFLDRPSDWRWCMSSDEVCQVCREPHEEPRPPHLIYTLNPSTTEIESTGPREIHAQDFRQDQILDRYEQDLLTFHGSCLYCRIHNRRFDHLSSQCSRRSDWIHAKGEALQACQFDERDWMPRYIVCWNCYQPQEICRVADPEHEEIACRFPDMVMPLCHGVYKKSRPAAISCGLGTPAFQAVITKLEQIEREATLRRAALESYAKAVEAFVRNSPEEQKKLAQEIQEGTLAYLNQYLLGTAAAKQPPKISYAGALKTPNTTAVGADPSLRRVALQKRAALPKQGREPEATGTQTAFWTTDSFTADIVSKEAEIQTGVKPVNCHSTGTLGPTSMWYISFKEEPADAITAALRQQNTRAQLAPPARPRLDVLAATALFQLDTSTAQLHQKRVDGKITRLTASQLGEIRRQQTATRRACELAAKRRQEQRPKDGVQVVIPTPGARVAAYEAAAPQPRRVKRKTAPTGSLNLAELSKRSQRRNGDDRDIVWLEVNGFHIVNVYREPSTRRIIDYITSIQVPPNFLIGGDFNAKHDMFEPGVGSSNQGASLAAWSLSSGADFIGEPGEPTHRAGHTIDLTFSNIPFAETTVRHDLDCGSDHFTLVTLLPGRGQGADGNAGYRVTEANLPRFAHAINSGISHLPQPADVLDTRDLDDIAALLTTLFQNAIKAVGKRPQGTAKSAPWWTPACAELHAGYASARRRAAPEQERKRRDMLSTIRNAKRDYWRRVIDSAADDADLYKVVGWHKLAPSLKAPPLIVNGVSIESTKEKRK</sequence>
<dbReference type="GO" id="GO:0043138">
    <property type="term" value="F:3'-5' DNA helicase activity"/>
    <property type="evidence" value="ECO:0007669"/>
    <property type="project" value="UniProtKB-EC"/>
</dbReference>
<evidence type="ECO:0000259" key="7">
    <source>
        <dbReference type="PROSITE" id="PS51194"/>
    </source>
</evidence>
<reference evidence="8 9" key="1">
    <citation type="submission" date="2018-06" db="EMBL/GenBank/DDBJ databases">
        <title>Genome Sequence of the Brown Rot Fungal Pathogen Monilinia fructigena.</title>
        <authorList>
            <person name="Landi L."/>
            <person name="De Miccolis Angelini R.M."/>
            <person name="Pollastro S."/>
            <person name="Abate D."/>
            <person name="Faretra F."/>
            <person name="Romanazzi G."/>
        </authorList>
    </citation>
    <scope>NUCLEOTIDE SEQUENCE [LARGE SCALE GENOMIC DNA]</scope>
    <source>
        <strain evidence="8 9">Mfrg269</strain>
    </source>
</reference>
<dbReference type="SMART" id="SM00487">
    <property type="entry name" value="DEXDc"/>
    <property type="match status" value="1"/>
</dbReference>
<dbReference type="OrthoDB" id="3438035at2759"/>
<evidence type="ECO:0000256" key="3">
    <source>
        <dbReference type="ARBA" id="ARBA00022840"/>
    </source>
</evidence>
<evidence type="ECO:0000313" key="9">
    <source>
        <dbReference type="Proteomes" id="UP000249056"/>
    </source>
</evidence>
<dbReference type="InterPro" id="IPR036691">
    <property type="entry name" value="Endo/exonu/phosph_ase_sf"/>
</dbReference>
<dbReference type="InterPro" id="IPR001650">
    <property type="entry name" value="Helicase_C-like"/>
</dbReference>
<evidence type="ECO:0000313" key="8">
    <source>
        <dbReference type="EMBL" id="RAL58473.1"/>
    </source>
</evidence>
<evidence type="ECO:0000256" key="2">
    <source>
        <dbReference type="ARBA" id="ARBA00022741"/>
    </source>
</evidence>
<dbReference type="InterPro" id="IPR005135">
    <property type="entry name" value="Endo/exonuclease/phosphatase"/>
</dbReference>
<dbReference type="EMBL" id="QKRW01000081">
    <property type="protein sequence ID" value="RAL58473.1"/>
    <property type="molecule type" value="Genomic_DNA"/>
</dbReference>
<dbReference type="Pfam" id="PF14529">
    <property type="entry name" value="Exo_endo_phos_2"/>
    <property type="match status" value="1"/>
</dbReference>
<dbReference type="Pfam" id="PF00271">
    <property type="entry name" value="Helicase_C"/>
    <property type="match status" value="1"/>
</dbReference>
<gene>
    <name evidence="8" type="ORF">DID88_005177</name>
</gene>
<keyword evidence="9" id="KW-1185">Reference proteome</keyword>
<comment type="similarity">
    <text evidence="1">Belongs to the helicase family. RecQ subfamily.</text>
</comment>
<dbReference type="GO" id="GO:0005737">
    <property type="term" value="C:cytoplasm"/>
    <property type="evidence" value="ECO:0007669"/>
    <property type="project" value="TreeGrafter"/>
</dbReference>
<comment type="catalytic activity">
    <reaction evidence="4">
        <text>Couples ATP hydrolysis with the unwinding of duplex DNA by translocating in the 3'-5' direction.</text>
        <dbReference type="EC" id="5.6.2.4"/>
    </reaction>
</comment>
<feature type="domain" description="Helicase ATP-binding" evidence="6">
    <location>
        <begin position="767"/>
        <end position="925"/>
    </location>
</feature>
<comment type="caution">
    <text evidence="8">The sequence shown here is derived from an EMBL/GenBank/DDBJ whole genome shotgun (WGS) entry which is preliminary data.</text>
</comment>
<dbReference type="GO" id="GO:0005694">
    <property type="term" value="C:chromosome"/>
    <property type="evidence" value="ECO:0007669"/>
    <property type="project" value="TreeGrafter"/>
</dbReference>
<proteinExistence type="inferred from homology"/>
<dbReference type="Gene3D" id="3.60.10.10">
    <property type="entry name" value="Endonuclease/exonuclease/phosphatase"/>
    <property type="match status" value="1"/>
</dbReference>
<protein>
    <recommendedName>
        <fullName evidence="5">DNA 3'-5' helicase</fullName>
        <ecNumber evidence="5">5.6.2.4</ecNumber>
    </recommendedName>
</protein>
<feature type="domain" description="Helicase C-terminal" evidence="7">
    <location>
        <begin position="966"/>
        <end position="1116"/>
    </location>
</feature>
<dbReference type="GO" id="GO:0005524">
    <property type="term" value="F:ATP binding"/>
    <property type="evidence" value="ECO:0007669"/>
    <property type="project" value="UniProtKB-KW"/>
</dbReference>
<dbReference type="SUPFAM" id="SSF56219">
    <property type="entry name" value="DNase I-like"/>
    <property type="match status" value="1"/>
</dbReference>
<organism evidence="8 9">
    <name type="scientific">Monilinia fructigena</name>
    <dbReference type="NCBI Taxonomy" id="38457"/>
    <lineage>
        <taxon>Eukaryota</taxon>
        <taxon>Fungi</taxon>
        <taxon>Dikarya</taxon>
        <taxon>Ascomycota</taxon>
        <taxon>Pezizomycotina</taxon>
        <taxon>Leotiomycetes</taxon>
        <taxon>Helotiales</taxon>
        <taxon>Sclerotiniaceae</taxon>
        <taxon>Monilinia</taxon>
    </lineage>
</organism>
<evidence type="ECO:0000256" key="5">
    <source>
        <dbReference type="ARBA" id="ARBA00034808"/>
    </source>
</evidence>
<evidence type="ECO:0000256" key="1">
    <source>
        <dbReference type="ARBA" id="ARBA00005446"/>
    </source>
</evidence>
<dbReference type="PANTHER" id="PTHR13710:SF154">
    <property type="entry name" value="RECQ HELICASE, PUTATIVE (AFU_ORTHOLOGUE AFUA_6G14720)-RELATED"/>
    <property type="match status" value="1"/>
</dbReference>
<dbReference type="GO" id="GO:0009378">
    <property type="term" value="F:four-way junction helicase activity"/>
    <property type="evidence" value="ECO:0007669"/>
    <property type="project" value="TreeGrafter"/>
</dbReference>
<dbReference type="InterPro" id="IPR014001">
    <property type="entry name" value="Helicase_ATP-bd"/>
</dbReference>
<dbReference type="Gene3D" id="3.40.50.300">
    <property type="entry name" value="P-loop containing nucleotide triphosphate hydrolases"/>
    <property type="match status" value="2"/>
</dbReference>
<evidence type="ECO:0000259" key="6">
    <source>
        <dbReference type="PROSITE" id="PS51192"/>
    </source>
</evidence>
<dbReference type="PANTHER" id="PTHR13710">
    <property type="entry name" value="DNA HELICASE RECQ FAMILY MEMBER"/>
    <property type="match status" value="1"/>
</dbReference>
<dbReference type="Pfam" id="PF00270">
    <property type="entry name" value="DEAD"/>
    <property type="match status" value="1"/>
</dbReference>
<dbReference type="PROSITE" id="PS51192">
    <property type="entry name" value="HELICASE_ATP_BIND_1"/>
    <property type="match status" value="1"/>
</dbReference>
<evidence type="ECO:0000256" key="4">
    <source>
        <dbReference type="ARBA" id="ARBA00034617"/>
    </source>
</evidence>